<protein>
    <submittedName>
        <fullName evidence="1">Uncharacterized protein</fullName>
    </submittedName>
</protein>
<dbReference type="AlphaFoldDB" id="A0A2P2NIK0"/>
<proteinExistence type="predicted"/>
<accession>A0A2P2NIK0</accession>
<dbReference type="EMBL" id="GGEC01061847">
    <property type="protein sequence ID" value="MBX42331.1"/>
    <property type="molecule type" value="Transcribed_RNA"/>
</dbReference>
<evidence type="ECO:0000313" key="1">
    <source>
        <dbReference type="EMBL" id="MBX42331.1"/>
    </source>
</evidence>
<organism evidence="1">
    <name type="scientific">Rhizophora mucronata</name>
    <name type="common">Asiatic mangrove</name>
    <dbReference type="NCBI Taxonomy" id="61149"/>
    <lineage>
        <taxon>Eukaryota</taxon>
        <taxon>Viridiplantae</taxon>
        <taxon>Streptophyta</taxon>
        <taxon>Embryophyta</taxon>
        <taxon>Tracheophyta</taxon>
        <taxon>Spermatophyta</taxon>
        <taxon>Magnoliopsida</taxon>
        <taxon>eudicotyledons</taxon>
        <taxon>Gunneridae</taxon>
        <taxon>Pentapetalae</taxon>
        <taxon>rosids</taxon>
        <taxon>fabids</taxon>
        <taxon>Malpighiales</taxon>
        <taxon>Rhizophoraceae</taxon>
        <taxon>Rhizophora</taxon>
    </lineage>
</organism>
<reference evidence="1" key="1">
    <citation type="submission" date="2018-02" db="EMBL/GenBank/DDBJ databases">
        <title>Rhizophora mucronata_Transcriptome.</title>
        <authorList>
            <person name="Meera S.P."/>
            <person name="Sreeshan A."/>
            <person name="Augustine A."/>
        </authorList>
    </citation>
    <scope>NUCLEOTIDE SEQUENCE</scope>
    <source>
        <tissue evidence="1">Leaf</tissue>
    </source>
</reference>
<sequence>MLSTIINQFTEIPLISQDLFNNKLENHQKIRNGKLYDGRRDWCASYIMHKTKRKRKHPQKKK</sequence>
<name>A0A2P2NIK0_RHIMU</name>